<reference evidence="1 2" key="2">
    <citation type="journal article" date="2013" name="Genome Announc.">
        <title>Genome Sequence of Growth-Improving Paenibacillus mucilaginosus Strain KNP414.</title>
        <authorList>
            <person name="Lu J.J."/>
            <person name="Wang J.F."/>
            <person name="Hu X.F."/>
        </authorList>
    </citation>
    <scope>NUCLEOTIDE SEQUENCE [LARGE SCALE GENOMIC DNA]</scope>
    <source>
        <strain evidence="1 2">KNP414</strain>
    </source>
</reference>
<reference evidence="2" key="1">
    <citation type="submission" date="2011-06" db="EMBL/GenBank/DDBJ databases">
        <title>Complete genome sequence of Paenibacillus mucilaginosus KNP414.</title>
        <authorList>
            <person name="Wang J."/>
            <person name="Hu S."/>
            <person name="Hu X."/>
            <person name="Zhang B."/>
            <person name="Dong D."/>
            <person name="Zhang S."/>
            <person name="Zhao K."/>
            <person name="Wu D."/>
        </authorList>
    </citation>
    <scope>NUCLEOTIDE SEQUENCE [LARGE SCALE GENOMIC DNA]</scope>
    <source>
        <strain evidence="2">KNP414</strain>
    </source>
</reference>
<dbReference type="AlphaFoldDB" id="F8FKE3"/>
<evidence type="ECO:0000313" key="1">
    <source>
        <dbReference type="EMBL" id="AEI45536.1"/>
    </source>
</evidence>
<gene>
    <name evidence="1" type="ordered locus">KNP414_07024</name>
</gene>
<dbReference type="HOGENOM" id="CLU_3255077_0_0_9"/>
<accession>F8FKE3</accession>
<dbReference type="EMBL" id="CP002869">
    <property type="protein sequence ID" value="AEI45536.1"/>
    <property type="molecule type" value="Genomic_DNA"/>
</dbReference>
<evidence type="ECO:0000313" key="2">
    <source>
        <dbReference type="Proteomes" id="UP000006620"/>
    </source>
</evidence>
<name>F8FKE3_PAEMK</name>
<protein>
    <submittedName>
        <fullName evidence="1">Uncharacterized protein</fullName>
    </submittedName>
</protein>
<sequence>MSRPGSKPTSAVHALHLAAEGCMECGRKQNGLPVFLPEGRLL</sequence>
<dbReference type="KEGG" id="pms:KNP414_07024"/>
<organism evidence="1 2">
    <name type="scientific">Paenibacillus mucilaginosus (strain KNP414)</name>
    <dbReference type="NCBI Taxonomy" id="1036673"/>
    <lineage>
        <taxon>Bacteria</taxon>
        <taxon>Bacillati</taxon>
        <taxon>Bacillota</taxon>
        <taxon>Bacilli</taxon>
        <taxon>Bacillales</taxon>
        <taxon>Paenibacillaceae</taxon>
        <taxon>Paenibacillus</taxon>
    </lineage>
</organism>
<dbReference type="Proteomes" id="UP000006620">
    <property type="component" value="Chromosome"/>
</dbReference>
<proteinExistence type="predicted"/>